<evidence type="ECO:0000313" key="2">
    <source>
        <dbReference type="Proteomes" id="UP001596052"/>
    </source>
</evidence>
<protein>
    <submittedName>
        <fullName evidence="1">Antibiotic biosynthesis monooxygenase</fullName>
    </submittedName>
</protein>
<comment type="caution">
    <text evidence="1">The sequence shown here is derived from an EMBL/GenBank/DDBJ whole genome shotgun (WGS) entry which is preliminary data.</text>
</comment>
<dbReference type="InterPro" id="IPR011008">
    <property type="entry name" value="Dimeric_a/b-barrel"/>
</dbReference>
<dbReference type="GO" id="GO:0004497">
    <property type="term" value="F:monooxygenase activity"/>
    <property type="evidence" value="ECO:0007669"/>
    <property type="project" value="UniProtKB-KW"/>
</dbReference>
<reference evidence="2" key="1">
    <citation type="journal article" date="2019" name="Int. J. Syst. Evol. Microbiol.">
        <title>The Global Catalogue of Microorganisms (GCM) 10K type strain sequencing project: providing services to taxonomists for standard genome sequencing and annotation.</title>
        <authorList>
            <consortium name="The Broad Institute Genomics Platform"/>
            <consortium name="The Broad Institute Genome Sequencing Center for Infectious Disease"/>
            <person name="Wu L."/>
            <person name="Ma J."/>
        </authorList>
    </citation>
    <scope>NUCLEOTIDE SEQUENCE [LARGE SCALE GENOMIC DNA]</scope>
    <source>
        <strain evidence="2">CGMCC 4.1469</strain>
    </source>
</reference>
<sequence>MHHVLIIHEVADYPAWKNIFDRAAGIRRAAGERAYQVLRYQYSPNKIVHFSAWTSIADAKQFFESPKLVQIRAEAGVQAPEFIYLEQLETGTL</sequence>
<dbReference type="EMBL" id="JBHSMQ010000001">
    <property type="protein sequence ID" value="MFC5453575.1"/>
    <property type="molecule type" value="Genomic_DNA"/>
</dbReference>
<accession>A0ABW0KJT9</accession>
<dbReference type="SUPFAM" id="SSF54909">
    <property type="entry name" value="Dimeric alpha+beta barrel"/>
    <property type="match status" value="1"/>
</dbReference>
<keyword evidence="1" id="KW-0560">Oxidoreductase</keyword>
<keyword evidence="2" id="KW-1185">Reference proteome</keyword>
<dbReference type="Proteomes" id="UP001596052">
    <property type="component" value="Unassembled WGS sequence"/>
</dbReference>
<proteinExistence type="predicted"/>
<gene>
    <name evidence="1" type="ORF">ACFQDI_01800</name>
</gene>
<evidence type="ECO:0000313" key="1">
    <source>
        <dbReference type="EMBL" id="MFC5453575.1"/>
    </source>
</evidence>
<keyword evidence="1" id="KW-0503">Monooxygenase</keyword>
<dbReference type="RefSeq" id="WP_377162781.1">
    <property type="nucleotide sequence ID" value="NZ_JBHSMQ010000001.1"/>
</dbReference>
<name>A0ABW0KJT9_9BACT</name>
<organism evidence="1 2">
    <name type="scientific">Prosthecobacter fluviatilis</name>
    <dbReference type="NCBI Taxonomy" id="445931"/>
    <lineage>
        <taxon>Bacteria</taxon>
        <taxon>Pseudomonadati</taxon>
        <taxon>Verrucomicrobiota</taxon>
        <taxon>Verrucomicrobiia</taxon>
        <taxon>Verrucomicrobiales</taxon>
        <taxon>Verrucomicrobiaceae</taxon>
        <taxon>Prosthecobacter</taxon>
    </lineage>
</organism>